<protein>
    <submittedName>
        <fullName evidence="2">Uncharacterized protein</fullName>
    </submittedName>
</protein>
<organism evidence="2">
    <name type="scientific">Arundo donax</name>
    <name type="common">Giant reed</name>
    <name type="synonym">Donax arundinaceus</name>
    <dbReference type="NCBI Taxonomy" id="35708"/>
    <lineage>
        <taxon>Eukaryota</taxon>
        <taxon>Viridiplantae</taxon>
        <taxon>Streptophyta</taxon>
        <taxon>Embryophyta</taxon>
        <taxon>Tracheophyta</taxon>
        <taxon>Spermatophyta</taxon>
        <taxon>Magnoliopsida</taxon>
        <taxon>Liliopsida</taxon>
        <taxon>Poales</taxon>
        <taxon>Poaceae</taxon>
        <taxon>PACMAD clade</taxon>
        <taxon>Arundinoideae</taxon>
        <taxon>Arundineae</taxon>
        <taxon>Arundo</taxon>
    </lineage>
</organism>
<proteinExistence type="predicted"/>
<feature type="region of interest" description="Disordered" evidence="1">
    <location>
        <begin position="1"/>
        <end position="22"/>
    </location>
</feature>
<reference evidence="2" key="2">
    <citation type="journal article" date="2015" name="Data Brief">
        <title>Shoot transcriptome of the giant reed, Arundo donax.</title>
        <authorList>
            <person name="Barrero R.A."/>
            <person name="Guerrero F.D."/>
            <person name="Moolhuijzen P."/>
            <person name="Goolsby J.A."/>
            <person name="Tidwell J."/>
            <person name="Bellgard S.E."/>
            <person name="Bellgard M.I."/>
        </authorList>
    </citation>
    <scope>NUCLEOTIDE SEQUENCE</scope>
    <source>
        <tissue evidence="2">Shoot tissue taken approximately 20 cm above the soil surface</tissue>
    </source>
</reference>
<evidence type="ECO:0000256" key="1">
    <source>
        <dbReference type="SAM" id="MobiDB-lite"/>
    </source>
</evidence>
<sequence>MLKGKQQSNGIQREREREREDAAGVREMACGCASAAARGRAEGLELRLLENQLPSAPLPLIHSSFPLFSGFLPLLFALPLDSFRACARPPRYRFSPLPRCLRVLHAFLCALALG</sequence>
<dbReference type="EMBL" id="GBRH01222225">
    <property type="protein sequence ID" value="JAD75670.1"/>
    <property type="molecule type" value="Transcribed_RNA"/>
</dbReference>
<name>A0A0A9CQL6_ARUDO</name>
<feature type="compositionally biased region" description="Polar residues" evidence="1">
    <location>
        <begin position="1"/>
        <end position="11"/>
    </location>
</feature>
<feature type="compositionally biased region" description="Basic and acidic residues" evidence="1">
    <location>
        <begin position="12"/>
        <end position="22"/>
    </location>
</feature>
<accession>A0A0A9CQL6</accession>
<reference evidence="2" key="1">
    <citation type="submission" date="2014-09" db="EMBL/GenBank/DDBJ databases">
        <authorList>
            <person name="Magalhaes I.L.F."/>
            <person name="Oliveira U."/>
            <person name="Santos F.R."/>
            <person name="Vidigal T.H.D.A."/>
            <person name="Brescovit A.D."/>
            <person name="Santos A.J."/>
        </authorList>
    </citation>
    <scope>NUCLEOTIDE SEQUENCE</scope>
    <source>
        <tissue evidence="2">Shoot tissue taken approximately 20 cm above the soil surface</tissue>
    </source>
</reference>
<evidence type="ECO:0000313" key="2">
    <source>
        <dbReference type="EMBL" id="JAD75670.1"/>
    </source>
</evidence>
<dbReference type="AlphaFoldDB" id="A0A0A9CQL6"/>